<evidence type="ECO:0000313" key="1">
    <source>
        <dbReference type="EMBL" id="KAK9278888.1"/>
    </source>
</evidence>
<dbReference type="PANTHER" id="PTHR13199">
    <property type="entry name" value="GH03947P"/>
    <property type="match status" value="1"/>
</dbReference>
<proteinExistence type="predicted"/>
<comment type="caution">
    <text evidence="1">The sequence shown here is derived from an EMBL/GenBank/DDBJ whole genome shotgun (WGS) entry which is preliminary data.</text>
</comment>
<name>A0AAP0WWK8_LIQFO</name>
<protein>
    <submittedName>
        <fullName evidence="1">Uncharacterized protein</fullName>
    </submittedName>
</protein>
<accession>A0AAP0WWK8</accession>
<organism evidence="1 2">
    <name type="scientific">Liquidambar formosana</name>
    <name type="common">Formosan gum</name>
    <dbReference type="NCBI Taxonomy" id="63359"/>
    <lineage>
        <taxon>Eukaryota</taxon>
        <taxon>Viridiplantae</taxon>
        <taxon>Streptophyta</taxon>
        <taxon>Embryophyta</taxon>
        <taxon>Tracheophyta</taxon>
        <taxon>Spermatophyta</taxon>
        <taxon>Magnoliopsida</taxon>
        <taxon>eudicotyledons</taxon>
        <taxon>Gunneridae</taxon>
        <taxon>Pentapetalae</taxon>
        <taxon>Saxifragales</taxon>
        <taxon>Altingiaceae</taxon>
        <taxon>Liquidambar</taxon>
    </lineage>
</organism>
<dbReference type="AlphaFoldDB" id="A0AAP0WWK8"/>
<keyword evidence="2" id="KW-1185">Reference proteome</keyword>
<dbReference type="Proteomes" id="UP001415857">
    <property type="component" value="Unassembled WGS sequence"/>
</dbReference>
<evidence type="ECO:0000313" key="2">
    <source>
        <dbReference type="Proteomes" id="UP001415857"/>
    </source>
</evidence>
<dbReference type="PANTHER" id="PTHR13199:SF11">
    <property type="entry name" value="PROTEIN ATOSSA"/>
    <property type="match status" value="1"/>
</dbReference>
<sequence length="216" mass="24774">MFCFEKSLGNMENMQNGNTFIMNFKDYGLNIQDQFITTDIRLAGTTVQPKFFSKGRWDRGMSTIFLGPYQIFSQFRDIRKELDDDCLTFKDVERSLDRTVSDILSSRSEEDFRMASKSLQDFGILQKNLDLCTPESTTGIDRHWGQDSNLTPQCAKSFRTQSGLPVRRSLVGSFEESLMSGRLSSGKISQRIDGFLAVLMSLEENFHRNPKNSRLQ</sequence>
<gene>
    <name evidence="1" type="ORF">L1049_028469</name>
</gene>
<reference evidence="1 2" key="1">
    <citation type="journal article" date="2024" name="Plant J.">
        <title>Genome sequences and population genomics reveal climatic adaptation and genomic divergence between two closely related sweetgum species.</title>
        <authorList>
            <person name="Xu W.Q."/>
            <person name="Ren C.Q."/>
            <person name="Zhang X.Y."/>
            <person name="Comes H.P."/>
            <person name="Liu X.H."/>
            <person name="Li Y.G."/>
            <person name="Kettle C.J."/>
            <person name="Jalonen R."/>
            <person name="Gaisberger H."/>
            <person name="Ma Y.Z."/>
            <person name="Qiu Y.X."/>
        </authorList>
    </citation>
    <scope>NUCLEOTIDE SEQUENCE [LARGE SCALE GENOMIC DNA]</scope>
    <source>
        <strain evidence="1">Hangzhou</strain>
    </source>
</reference>
<dbReference type="EMBL" id="JBBPBK010000009">
    <property type="protein sequence ID" value="KAK9278888.1"/>
    <property type="molecule type" value="Genomic_DNA"/>
</dbReference>
<dbReference type="InterPro" id="IPR051506">
    <property type="entry name" value="ATOS_Transcription_Regulators"/>
</dbReference>